<keyword evidence="5" id="KW-1185">Reference proteome</keyword>
<dbReference type="SUPFAM" id="SSF74650">
    <property type="entry name" value="Galactose mutarotase-like"/>
    <property type="match status" value="1"/>
</dbReference>
<reference evidence="4 5" key="1">
    <citation type="submission" date="2020-08" db="EMBL/GenBank/DDBJ databases">
        <title>Plant Genome Project.</title>
        <authorList>
            <person name="Zhang R.-G."/>
        </authorList>
    </citation>
    <scope>NUCLEOTIDE SEQUENCE [LARGE SCALE GENOMIC DNA]</scope>
    <source>
        <tissue evidence="4">Rhizome</tissue>
    </source>
</reference>
<dbReference type="GO" id="GO:0030246">
    <property type="term" value="F:carbohydrate binding"/>
    <property type="evidence" value="ECO:0007669"/>
    <property type="project" value="InterPro"/>
</dbReference>
<comment type="similarity">
    <text evidence="1">Belongs to the aldose epimerase family.</text>
</comment>
<dbReference type="InterPro" id="IPR011013">
    <property type="entry name" value="Gal_mutarotase_sf_dom"/>
</dbReference>
<evidence type="ECO:0000313" key="5">
    <source>
        <dbReference type="Proteomes" id="UP000734854"/>
    </source>
</evidence>
<dbReference type="InterPro" id="IPR008183">
    <property type="entry name" value="Aldose_1/G6P_1-epimerase"/>
</dbReference>
<dbReference type="GO" id="GO:0033499">
    <property type="term" value="P:galactose catabolic process via UDP-galactose, Leloir pathway"/>
    <property type="evidence" value="ECO:0007669"/>
    <property type="project" value="TreeGrafter"/>
</dbReference>
<proteinExistence type="inferred from homology"/>
<dbReference type="EMBL" id="JACMSC010000012">
    <property type="protein sequence ID" value="KAG6496667.1"/>
    <property type="molecule type" value="Genomic_DNA"/>
</dbReference>
<dbReference type="AlphaFoldDB" id="A0A8J5GC30"/>
<dbReference type="CDD" id="cd09019">
    <property type="entry name" value="galactose_mutarotase_like"/>
    <property type="match status" value="1"/>
</dbReference>
<dbReference type="PANTHER" id="PTHR10091:SF47">
    <property type="entry name" value="ALDOSE 1-EPIMERASE"/>
    <property type="match status" value="1"/>
</dbReference>
<evidence type="ECO:0008006" key="6">
    <source>
        <dbReference type="Google" id="ProtNLM"/>
    </source>
</evidence>
<evidence type="ECO:0000313" key="4">
    <source>
        <dbReference type="EMBL" id="KAG6496667.1"/>
    </source>
</evidence>
<organism evidence="4 5">
    <name type="scientific">Zingiber officinale</name>
    <name type="common">Ginger</name>
    <name type="synonym">Amomum zingiber</name>
    <dbReference type="NCBI Taxonomy" id="94328"/>
    <lineage>
        <taxon>Eukaryota</taxon>
        <taxon>Viridiplantae</taxon>
        <taxon>Streptophyta</taxon>
        <taxon>Embryophyta</taxon>
        <taxon>Tracheophyta</taxon>
        <taxon>Spermatophyta</taxon>
        <taxon>Magnoliopsida</taxon>
        <taxon>Liliopsida</taxon>
        <taxon>Zingiberales</taxon>
        <taxon>Zingiberaceae</taxon>
        <taxon>Zingiber</taxon>
    </lineage>
</organism>
<dbReference type="Gene3D" id="2.70.98.10">
    <property type="match status" value="1"/>
</dbReference>
<keyword evidence="3" id="KW-0119">Carbohydrate metabolism</keyword>
<dbReference type="Proteomes" id="UP000734854">
    <property type="component" value="Unassembled WGS sequence"/>
</dbReference>
<dbReference type="InterPro" id="IPR014718">
    <property type="entry name" value="GH-type_carb-bd"/>
</dbReference>
<evidence type="ECO:0000256" key="3">
    <source>
        <dbReference type="ARBA" id="ARBA00023277"/>
    </source>
</evidence>
<accession>A0A8J5GC30</accession>
<dbReference type="Pfam" id="PF01263">
    <property type="entry name" value="Aldose_epim"/>
    <property type="match status" value="1"/>
</dbReference>
<dbReference type="PANTHER" id="PTHR10091">
    <property type="entry name" value="ALDOSE-1-EPIMERASE"/>
    <property type="match status" value="1"/>
</dbReference>
<name>A0A8J5GC30_ZINOF</name>
<keyword evidence="2" id="KW-0413">Isomerase</keyword>
<gene>
    <name evidence="4" type="ORF">ZIOFF_044537</name>
</gene>
<comment type="caution">
    <text evidence="4">The sequence shown here is derived from an EMBL/GenBank/DDBJ whole genome shotgun (WGS) entry which is preliminary data.</text>
</comment>
<sequence length="450" mass="49986">MMTSSLVVPSLVSSHSHLKRRRHEASNLGFPCASLVATRGVITSTFAAQKDNYLLTEEGKLYAMEGSLEVNFFLAVPSEDISLANLKSLMVFFFFFALSFFASSTLGAKRKIVEFYEFGSPLMHVNISTWGATIQSIRVPDSKGKLADVVLGFDGIGPYITDNNYFGGIVGRVANKIGNAEFTLNGTTYHLFRNDGNDSFHGGNRGFNKVIWEVAEDRRYNVSVPFITFHYRSSDGEQGFPGAVDVFVTYEMYEENELSVHMIATPVDKPTPINLAQHICWNLGGHDSGSVLHHKLQISASRMTQVDDRSLPTGKIVPVHGTPFDFRSPTEVGSRISKLLAQQPDVGGYDVNYVLDRKFEGTYKMAEVEDRRSGRVLEICSDAPAMRLETGNLLDHVRGKGGHYYEKHSGLCLATQGFPDAVNHPNFPSQVYSPGQTYHHDLLYRFTAKI</sequence>
<evidence type="ECO:0000256" key="1">
    <source>
        <dbReference type="ARBA" id="ARBA00006206"/>
    </source>
</evidence>
<evidence type="ECO:0000256" key="2">
    <source>
        <dbReference type="ARBA" id="ARBA00023235"/>
    </source>
</evidence>
<dbReference type="InterPro" id="IPR047215">
    <property type="entry name" value="Galactose_mutarotase-like"/>
</dbReference>
<dbReference type="NCBIfam" id="NF008277">
    <property type="entry name" value="PRK11055.1"/>
    <property type="match status" value="1"/>
</dbReference>
<dbReference type="GO" id="GO:0006006">
    <property type="term" value="P:glucose metabolic process"/>
    <property type="evidence" value="ECO:0007669"/>
    <property type="project" value="TreeGrafter"/>
</dbReference>
<dbReference type="GO" id="GO:0004034">
    <property type="term" value="F:aldose 1-epimerase activity"/>
    <property type="evidence" value="ECO:0007669"/>
    <property type="project" value="TreeGrafter"/>
</dbReference>
<protein>
    <recommendedName>
        <fullName evidence="6">Aldose 1-epimerase</fullName>
    </recommendedName>
</protein>